<proteinExistence type="predicted"/>
<dbReference type="Proteomes" id="UP001313282">
    <property type="component" value="Unassembled WGS sequence"/>
</dbReference>
<reference evidence="2 3" key="1">
    <citation type="submission" date="2019-10" db="EMBL/GenBank/DDBJ databases">
        <authorList>
            <person name="Palmer J.M."/>
        </authorList>
    </citation>
    <scope>NUCLEOTIDE SEQUENCE [LARGE SCALE GENOMIC DNA]</scope>
    <source>
        <strain evidence="2 3">TWF718</strain>
    </source>
</reference>
<protein>
    <submittedName>
        <fullName evidence="2">Uncharacterized protein</fullName>
    </submittedName>
</protein>
<comment type="caution">
    <text evidence="2">The sequence shown here is derived from an EMBL/GenBank/DDBJ whole genome shotgun (WGS) entry which is preliminary data.</text>
</comment>
<feature type="compositionally biased region" description="Low complexity" evidence="1">
    <location>
        <begin position="134"/>
        <end position="148"/>
    </location>
</feature>
<feature type="region of interest" description="Disordered" evidence="1">
    <location>
        <begin position="449"/>
        <end position="480"/>
    </location>
</feature>
<feature type="region of interest" description="Disordered" evidence="1">
    <location>
        <begin position="789"/>
        <end position="921"/>
    </location>
</feature>
<feature type="compositionally biased region" description="Basic and acidic residues" evidence="1">
    <location>
        <begin position="967"/>
        <end position="986"/>
    </location>
</feature>
<feature type="compositionally biased region" description="Basic and acidic residues" evidence="1">
    <location>
        <begin position="97"/>
        <end position="106"/>
    </location>
</feature>
<feature type="compositionally biased region" description="Basic and acidic residues" evidence="1">
    <location>
        <begin position="855"/>
        <end position="877"/>
    </location>
</feature>
<name>A0AAN8ML85_9PEZI</name>
<accession>A0AAN8ML85</accession>
<feature type="compositionally biased region" description="Low complexity" evidence="1">
    <location>
        <begin position="110"/>
        <end position="124"/>
    </location>
</feature>
<feature type="compositionally biased region" description="Low complexity" evidence="1">
    <location>
        <begin position="683"/>
        <end position="697"/>
    </location>
</feature>
<keyword evidence="3" id="KW-1185">Reference proteome</keyword>
<evidence type="ECO:0000313" key="2">
    <source>
        <dbReference type="EMBL" id="KAK6333519.1"/>
    </source>
</evidence>
<feature type="region of interest" description="Disordered" evidence="1">
    <location>
        <begin position="378"/>
        <end position="428"/>
    </location>
</feature>
<feature type="region of interest" description="Disordered" evidence="1">
    <location>
        <begin position="1"/>
        <end position="251"/>
    </location>
</feature>
<evidence type="ECO:0000256" key="1">
    <source>
        <dbReference type="SAM" id="MobiDB-lite"/>
    </source>
</evidence>
<feature type="compositionally biased region" description="Polar residues" evidence="1">
    <location>
        <begin position="572"/>
        <end position="583"/>
    </location>
</feature>
<feature type="region of interest" description="Disordered" evidence="1">
    <location>
        <begin position="957"/>
        <end position="1026"/>
    </location>
</feature>
<evidence type="ECO:0000313" key="3">
    <source>
        <dbReference type="Proteomes" id="UP001313282"/>
    </source>
</evidence>
<dbReference type="AlphaFoldDB" id="A0AAN8ML85"/>
<gene>
    <name evidence="2" type="ORF">TWF718_011327</name>
</gene>
<feature type="compositionally biased region" description="Polar residues" evidence="1">
    <location>
        <begin position="1"/>
        <end position="11"/>
    </location>
</feature>
<feature type="region of interest" description="Disordered" evidence="1">
    <location>
        <begin position="561"/>
        <end position="773"/>
    </location>
</feature>
<feature type="compositionally biased region" description="Pro residues" evidence="1">
    <location>
        <begin position="698"/>
        <end position="711"/>
    </location>
</feature>
<feature type="region of interest" description="Disordered" evidence="1">
    <location>
        <begin position="505"/>
        <end position="546"/>
    </location>
</feature>
<feature type="compositionally biased region" description="Basic and acidic residues" evidence="1">
    <location>
        <begin position="171"/>
        <end position="186"/>
    </location>
</feature>
<organism evidence="2 3">
    <name type="scientific">Orbilia javanica</name>
    <dbReference type="NCBI Taxonomy" id="47235"/>
    <lineage>
        <taxon>Eukaryota</taxon>
        <taxon>Fungi</taxon>
        <taxon>Dikarya</taxon>
        <taxon>Ascomycota</taxon>
        <taxon>Pezizomycotina</taxon>
        <taxon>Orbiliomycetes</taxon>
        <taxon>Orbiliales</taxon>
        <taxon>Orbiliaceae</taxon>
        <taxon>Orbilia</taxon>
    </lineage>
</organism>
<feature type="compositionally biased region" description="Polar residues" evidence="1">
    <location>
        <begin position="987"/>
        <end position="999"/>
    </location>
</feature>
<feature type="compositionally biased region" description="Low complexity" evidence="1">
    <location>
        <begin position="43"/>
        <end position="77"/>
    </location>
</feature>
<feature type="compositionally biased region" description="Polar residues" evidence="1">
    <location>
        <begin position="202"/>
        <end position="213"/>
    </location>
</feature>
<feature type="compositionally biased region" description="Low complexity" evidence="1">
    <location>
        <begin position="392"/>
        <end position="403"/>
    </location>
</feature>
<feature type="compositionally biased region" description="Polar residues" evidence="1">
    <location>
        <begin position="822"/>
        <end position="831"/>
    </location>
</feature>
<dbReference type="EMBL" id="JAVHNR010000009">
    <property type="protein sequence ID" value="KAK6333519.1"/>
    <property type="molecule type" value="Genomic_DNA"/>
</dbReference>
<feature type="compositionally biased region" description="Polar residues" evidence="1">
    <location>
        <begin position="910"/>
        <end position="921"/>
    </location>
</feature>
<feature type="compositionally biased region" description="Polar residues" evidence="1">
    <location>
        <begin position="505"/>
        <end position="539"/>
    </location>
</feature>
<feature type="compositionally biased region" description="Basic and acidic residues" evidence="1">
    <location>
        <begin position="613"/>
        <end position="634"/>
    </location>
</feature>
<feature type="compositionally biased region" description="Pro residues" evidence="1">
    <location>
        <begin position="1000"/>
        <end position="1021"/>
    </location>
</feature>
<sequence>MPSFASFTSKPLTIGKGRDHHKSYPPVSMKAPYLPETPHLDTSDLLVSVQSVPSPSDLETSQDSKNSSRPGSRSSRSVQKSDPYVQRDTGFVGGHQYKIERQEERRRLRSLGLLTGTPTATSTPTPTPQSEVASPQSPTMSTTPTSQKPDARRRSSWQPPLKGKLQKRNKSREPEQRKSIDLKHASIDFSTIPMPPPPPQHAPTSFSRIQNYPASPMASPCATPAPITPTRDLPHPNPPFSHAGRSNSSLGTVLGGAGAGAGGGVLLPVAHVPSSLGNLVDFYDPNSPGLGQAFSTAPSSPIVPLNIQAPASQTASPIGFHRPRYTIQLDSPIDSATSSPRLPAQTEQIPAVPAVPAIPAIPAIPNIVPTKVPAQPFQSPLVTPPPSTSCGNSSTTSLNSATSQKPAEKPAEKSGFQPYQPKYAAKSHVTSTIPLSQTLNQEQMGTPFVHLDFAPPTKPFAPRPATENRRSTSETRLTTQEAKEYNAIAQATREAYYNRIQTPSETSISSKVTARPQLTPSRLSYEVRNSPTPETQGVKSTIPPKSILRKPLDLSVEDIRETKEETYKRHTVPQSVGSSTATTPEPLRLLSTVSVPTKSEQVSPIEPPVEEPQPERGRSMFKRGEETSDSDLSRRNSMAARKSIEVEAPSAKNFDISKYTQERFSKPPPVKQHKSYPPVSYKAPVADTPPTTATSSEPPAPIIIPPVPPLPESVQSVRGLSTPPPIRSETAIESSDEEFVERPTTAESKKSVKSKLSTSVTTAEAGPVRPRAPSMSEIFRDFVRHDMDDNIASEPTEGTDWLSQLFRGKKNDARSRSRPASGVSTPGSSASPPLGRPAKKEKEQKRASKNLELTEEGRRVHERAERQRLQLERKLMEAENDLASTPRSPRFPRGTFSVTGSPDLRIPGTDASSLRSTSTTSVDRLEPLHIIGGGFALGRANDLASDLSIFLDEKKPLERKRRPSSAEVRKQLGEMTPPHEREDWDTVRNSQGSFTTLNFPPQPSPQFPSQPSPQPPQPPQLQPQSPIQVQAQFIPAPPTPSSPLIQPPLTPVAPLVIKPFAGRLPVASEPSPPILASSRIKEPLGLDHRTSNSSLISLDVTKTLTKILVVCCNCSRLHDPPSDIYRKMAGGNSSFRCPYCIHQINVLECCSAYTSICNLIEKLN</sequence>